<proteinExistence type="predicted"/>
<evidence type="ECO:0000313" key="2">
    <source>
        <dbReference type="EMBL" id="KAJ1198622.1"/>
    </source>
</evidence>
<reference evidence="2" key="1">
    <citation type="journal article" date="2022" name="bioRxiv">
        <title>Sequencing and chromosome-scale assembly of the giantPleurodeles waltlgenome.</title>
        <authorList>
            <person name="Brown T."/>
            <person name="Elewa A."/>
            <person name="Iarovenko S."/>
            <person name="Subramanian E."/>
            <person name="Araus A.J."/>
            <person name="Petzold A."/>
            <person name="Susuki M."/>
            <person name="Suzuki K.-i.T."/>
            <person name="Hayashi T."/>
            <person name="Toyoda A."/>
            <person name="Oliveira C."/>
            <person name="Osipova E."/>
            <person name="Leigh N.D."/>
            <person name="Simon A."/>
            <person name="Yun M.H."/>
        </authorList>
    </citation>
    <scope>NUCLEOTIDE SEQUENCE</scope>
    <source>
        <strain evidence="2">20211129_DDA</strain>
        <tissue evidence="2">Liver</tissue>
    </source>
</reference>
<keyword evidence="3" id="KW-1185">Reference proteome</keyword>
<organism evidence="2 3">
    <name type="scientific">Pleurodeles waltl</name>
    <name type="common">Iberian ribbed newt</name>
    <dbReference type="NCBI Taxonomy" id="8319"/>
    <lineage>
        <taxon>Eukaryota</taxon>
        <taxon>Metazoa</taxon>
        <taxon>Chordata</taxon>
        <taxon>Craniata</taxon>
        <taxon>Vertebrata</taxon>
        <taxon>Euteleostomi</taxon>
        <taxon>Amphibia</taxon>
        <taxon>Batrachia</taxon>
        <taxon>Caudata</taxon>
        <taxon>Salamandroidea</taxon>
        <taxon>Salamandridae</taxon>
        <taxon>Pleurodelinae</taxon>
        <taxon>Pleurodeles</taxon>
    </lineage>
</organism>
<dbReference type="AlphaFoldDB" id="A0AAV7VB94"/>
<feature type="compositionally biased region" description="Basic and acidic residues" evidence="1">
    <location>
        <begin position="132"/>
        <end position="144"/>
    </location>
</feature>
<gene>
    <name evidence="2" type="ORF">NDU88_002461</name>
</gene>
<name>A0AAV7VB94_PLEWA</name>
<sequence>MGSGGGPRTSMDPLQAPGGLRAFPAASHVPSVPLSALCLRGCTAPQGQAPNPGWGLLASSAWVRSHQLPPASSTRGNGSTGAGGVGERSPVPPQILLGLREGSECLPLPLTVLQCRRQSHAYVRAPQLRTGSDPRLRPPHEHRTGSPQGCRLAPTAPHRTRQSPPTRPSLLAPGRV</sequence>
<evidence type="ECO:0000256" key="1">
    <source>
        <dbReference type="SAM" id="MobiDB-lite"/>
    </source>
</evidence>
<evidence type="ECO:0000313" key="3">
    <source>
        <dbReference type="Proteomes" id="UP001066276"/>
    </source>
</evidence>
<dbReference type="Proteomes" id="UP001066276">
    <property type="component" value="Chromosome 2_1"/>
</dbReference>
<dbReference type="EMBL" id="JANPWB010000003">
    <property type="protein sequence ID" value="KAJ1198622.1"/>
    <property type="molecule type" value="Genomic_DNA"/>
</dbReference>
<protein>
    <submittedName>
        <fullName evidence="2">Uncharacterized protein</fullName>
    </submittedName>
</protein>
<feature type="region of interest" description="Disordered" evidence="1">
    <location>
        <begin position="124"/>
        <end position="176"/>
    </location>
</feature>
<feature type="region of interest" description="Disordered" evidence="1">
    <location>
        <begin position="67"/>
        <end position="92"/>
    </location>
</feature>
<comment type="caution">
    <text evidence="2">The sequence shown here is derived from an EMBL/GenBank/DDBJ whole genome shotgun (WGS) entry which is preliminary data.</text>
</comment>
<feature type="region of interest" description="Disordered" evidence="1">
    <location>
        <begin position="1"/>
        <end position="25"/>
    </location>
</feature>
<accession>A0AAV7VB94</accession>